<evidence type="ECO:0000256" key="1">
    <source>
        <dbReference type="SAM" id="MobiDB-lite"/>
    </source>
</evidence>
<gene>
    <name evidence="2" type="ORF">PanWU01x14_198210</name>
</gene>
<dbReference type="Proteomes" id="UP000237105">
    <property type="component" value="Unassembled WGS sequence"/>
</dbReference>
<dbReference type="AlphaFoldDB" id="A0A2P5BZ95"/>
<evidence type="ECO:0000313" key="2">
    <source>
        <dbReference type="EMBL" id="PON54091.1"/>
    </source>
</evidence>
<feature type="region of interest" description="Disordered" evidence="1">
    <location>
        <begin position="34"/>
        <end position="75"/>
    </location>
</feature>
<feature type="compositionally biased region" description="Pro residues" evidence="1">
    <location>
        <begin position="59"/>
        <end position="69"/>
    </location>
</feature>
<organism evidence="2 3">
    <name type="scientific">Parasponia andersonii</name>
    <name type="common">Sponia andersonii</name>
    <dbReference type="NCBI Taxonomy" id="3476"/>
    <lineage>
        <taxon>Eukaryota</taxon>
        <taxon>Viridiplantae</taxon>
        <taxon>Streptophyta</taxon>
        <taxon>Embryophyta</taxon>
        <taxon>Tracheophyta</taxon>
        <taxon>Spermatophyta</taxon>
        <taxon>Magnoliopsida</taxon>
        <taxon>eudicotyledons</taxon>
        <taxon>Gunneridae</taxon>
        <taxon>Pentapetalae</taxon>
        <taxon>rosids</taxon>
        <taxon>fabids</taxon>
        <taxon>Rosales</taxon>
        <taxon>Cannabaceae</taxon>
        <taxon>Parasponia</taxon>
    </lineage>
</organism>
<protein>
    <submittedName>
        <fullName evidence="2">Uncharacterized protein</fullName>
    </submittedName>
</protein>
<reference evidence="3" key="1">
    <citation type="submission" date="2016-06" db="EMBL/GenBank/DDBJ databases">
        <title>Parallel loss of symbiosis genes in relatives of nitrogen-fixing non-legume Parasponia.</title>
        <authorList>
            <person name="Van Velzen R."/>
            <person name="Holmer R."/>
            <person name="Bu F."/>
            <person name="Rutten L."/>
            <person name="Van Zeijl A."/>
            <person name="Liu W."/>
            <person name="Santuari L."/>
            <person name="Cao Q."/>
            <person name="Sharma T."/>
            <person name="Shen D."/>
            <person name="Roswanjaya Y."/>
            <person name="Wardhani T."/>
            <person name="Kalhor M.S."/>
            <person name="Jansen J."/>
            <person name="Van den Hoogen J."/>
            <person name="Gungor B."/>
            <person name="Hartog M."/>
            <person name="Hontelez J."/>
            <person name="Verver J."/>
            <person name="Yang W.-C."/>
            <person name="Schijlen E."/>
            <person name="Repin R."/>
            <person name="Schilthuizen M."/>
            <person name="Schranz E."/>
            <person name="Heidstra R."/>
            <person name="Miyata K."/>
            <person name="Fedorova E."/>
            <person name="Kohlen W."/>
            <person name="Bisseling T."/>
            <person name="Smit S."/>
            <person name="Geurts R."/>
        </authorList>
    </citation>
    <scope>NUCLEOTIDE SEQUENCE [LARGE SCALE GENOMIC DNA]</scope>
    <source>
        <strain evidence="3">cv. WU1-14</strain>
    </source>
</reference>
<sequence>MSDGRKLRAEKESLRRRPANRIVELFAQGHKNIYNDNPQYEIPNLPSLRDRTQHRRELPPPPTPHPPRPTTSGGRAIYAVDSPGRFDRVAGENNRRHRIPANAFPTATLHEGGAGFDGQCGHILRLQAVP</sequence>
<dbReference type="EMBL" id="JXTB01000199">
    <property type="protein sequence ID" value="PON54091.1"/>
    <property type="molecule type" value="Genomic_DNA"/>
</dbReference>
<feature type="compositionally biased region" description="Basic and acidic residues" evidence="1">
    <location>
        <begin position="48"/>
        <end position="58"/>
    </location>
</feature>
<comment type="caution">
    <text evidence="2">The sequence shown here is derived from an EMBL/GenBank/DDBJ whole genome shotgun (WGS) entry which is preliminary data.</text>
</comment>
<proteinExistence type="predicted"/>
<evidence type="ECO:0000313" key="3">
    <source>
        <dbReference type="Proteomes" id="UP000237105"/>
    </source>
</evidence>
<name>A0A2P5BZ95_PARAD</name>
<keyword evidence="3" id="KW-1185">Reference proteome</keyword>
<accession>A0A2P5BZ95</accession>